<accession>A0A919K285</accession>
<name>A0A919K285_9ACTN</name>
<evidence type="ECO:0000313" key="2">
    <source>
        <dbReference type="Proteomes" id="UP000636960"/>
    </source>
</evidence>
<gene>
    <name evidence="1" type="ORF">Ari01nite_27410</name>
</gene>
<dbReference type="AlphaFoldDB" id="A0A919K285"/>
<dbReference type="EMBL" id="BOMV01000026">
    <property type="protein sequence ID" value="GIE95276.1"/>
    <property type="molecule type" value="Genomic_DNA"/>
</dbReference>
<reference evidence="1" key="1">
    <citation type="submission" date="2021-01" db="EMBL/GenBank/DDBJ databases">
        <title>Whole genome shotgun sequence of Actinoplanes rishiriensis NBRC 108556.</title>
        <authorList>
            <person name="Komaki H."/>
            <person name="Tamura T."/>
        </authorList>
    </citation>
    <scope>NUCLEOTIDE SEQUENCE</scope>
    <source>
        <strain evidence="1">NBRC 108556</strain>
    </source>
</reference>
<keyword evidence="2" id="KW-1185">Reference proteome</keyword>
<protein>
    <submittedName>
        <fullName evidence="1">Uncharacterized protein</fullName>
    </submittedName>
</protein>
<dbReference type="Proteomes" id="UP000636960">
    <property type="component" value="Unassembled WGS sequence"/>
</dbReference>
<sequence length="73" mass="8147">MVTGRKVAETPTTVRYEFGFDEEFDRVLTIDKETWDVKPEDGRVDAAVGAIVSKIKGAWRERGEFPPGAIFAS</sequence>
<organism evidence="1 2">
    <name type="scientific">Paractinoplanes rishiriensis</name>
    <dbReference type="NCBI Taxonomy" id="1050105"/>
    <lineage>
        <taxon>Bacteria</taxon>
        <taxon>Bacillati</taxon>
        <taxon>Actinomycetota</taxon>
        <taxon>Actinomycetes</taxon>
        <taxon>Micromonosporales</taxon>
        <taxon>Micromonosporaceae</taxon>
        <taxon>Paractinoplanes</taxon>
    </lineage>
</organism>
<comment type="caution">
    <text evidence="1">The sequence shown here is derived from an EMBL/GenBank/DDBJ whole genome shotgun (WGS) entry which is preliminary data.</text>
</comment>
<evidence type="ECO:0000313" key="1">
    <source>
        <dbReference type="EMBL" id="GIE95276.1"/>
    </source>
</evidence>
<proteinExistence type="predicted"/>
<dbReference type="RefSeq" id="WP_239162729.1">
    <property type="nucleotide sequence ID" value="NZ_BOMV01000026.1"/>
</dbReference>